<dbReference type="GO" id="GO:0005737">
    <property type="term" value="C:cytoplasm"/>
    <property type="evidence" value="ECO:0007669"/>
    <property type="project" value="TreeGrafter"/>
</dbReference>
<evidence type="ECO:0000259" key="2">
    <source>
        <dbReference type="Pfam" id="PF00061"/>
    </source>
</evidence>
<name>A0A224XMJ3_9HEMI</name>
<dbReference type="AlphaFoldDB" id="A0A224XMJ3"/>
<sequence length="250" mass="27560">MYREVLLLIVLTCTITVTVGHTYHLGECPIVEPMSGFVMSKFLGLWYAIQKTSTGSRCLTYNFTVGAEPGEYLLEQVSEHPVLGVASVDNKYHYTGELKASSDIPAKMSVKFPLSVAGKASFTIFMTDYDSYAGVYTCQKLPASNRRSATILSRKKTLDKQVVDKIRARLSLFGVSPYDLSIIDQFKCPGMNDETNVDININPETFSSHNIAEAVRKAGEKIGDGVEYVAEGVGKVYDKVNKNTDVDDLP</sequence>
<feature type="chain" id="PRO_5012375210" evidence="1">
    <location>
        <begin position="21"/>
        <end position="250"/>
    </location>
</feature>
<accession>A0A224XMJ3</accession>
<feature type="domain" description="Lipocalin/cytosolic fatty-acid binding" evidence="2">
    <location>
        <begin position="44"/>
        <end position="168"/>
    </location>
</feature>
<organism evidence="3">
    <name type="scientific">Panstrongylus lignarius</name>
    <dbReference type="NCBI Taxonomy" id="156445"/>
    <lineage>
        <taxon>Eukaryota</taxon>
        <taxon>Metazoa</taxon>
        <taxon>Ecdysozoa</taxon>
        <taxon>Arthropoda</taxon>
        <taxon>Hexapoda</taxon>
        <taxon>Insecta</taxon>
        <taxon>Pterygota</taxon>
        <taxon>Neoptera</taxon>
        <taxon>Paraneoptera</taxon>
        <taxon>Hemiptera</taxon>
        <taxon>Heteroptera</taxon>
        <taxon>Panheteroptera</taxon>
        <taxon>Cimicomorpha</taxon>
        <taxon>Reduviidae</taxon>
        <taxon>Triatominae</taxon>
        <taxon>Panstrongylus</taxon>
    </lineage>
</organism>
<dbReference type="SUPFAM" id="SSF50814">
    <property type="entry name" value="Lipocalins"/>
    <property type="match status" value="1"/>
</dbReference>
<dbReference type="GO" id="GO:0000302">
    <property type="term" value="P:response to reactive oxygen species"/>
    <property type="evidence" value="ECO:0007669"/>
    <property type="project" value="TreeGrafter"/>
</dbReference>
<keyword evidence="3" id="KW-0449">Lipoprotein</keyword>
<feature type="signal peptide" evidence="1">
    <location>
        <begin position="1"/>
        <end position="20"/>
    </location>
</feature>
<keyword evidence="1" id="KW-0732">Signal</keyword>
<dbReference type="GO" id="GO:0006629">
    <property type="term" value="P:lipid metabolic process"/>
    <property type="evidence" value="ECO:0007669"/>
    <property type="project" value="TreeGrafter"/>
</dbReference>
<proteinExistence type="predicted"/>
<dbReference type="EMBL" id="GFTR01004122">
    <property type="protein sequence ID" value="JAW12304.1"/>
    <property type="molecule type" value="Transcribed_RNA"/>
</dbReference>
<evidence type="ECO:0000256" key="1">
    <source>
        <dbReference type="SAM" id="SignalP"/>
    </source>
</evidence>
<dbReference type="PANTHER" id="PTHR10612:SF49">
    <property type="entry name" value="APOLIPOPROTEIN D-LIKE PROTEIN"/>
    <property type="match status" value="1"/>
</dbReference>
<evidence type="ECO:0000313" key="3">
    <source>
        <dbReference type="EMBL" id="JAW12304.1"/>
    </source>
</evidence>
<dbReference type="InterPro" id="IPR000566">
    <property type="entry name" value="Lipocln_cytosolic_FA-bd_dom"/>
</dbReference>
<reference evidence="3" key="1">
    <citation type="journal article" date="2018" name="PLoS Negl. Trop. Dis.">
        <title>An insight into the salivary gland and fat body transcriptome of Panstrongylus lignarius (Hemiptera: Heteroptera), the main vector of Chagas disease in Peru.</title>
        <authorList>
            <person name="Nevoa J.C."/>
            <person name="Mendes M.T."/>
            <person name="da Silva M.V."/>
            <person name="Soares S.C."/>
            <person name="Oliveira C.J.F."/>
            <person name="Ribeiro J.M.C."/>
        </authorList>
    </citation>
    <scope>NUCLEOTIDE SEQUENCE</scope>
</reference>
<dbReference type="InterPro" id="IPR012674">
    <property type="entry name" value="Calycin"/>
</dbReference>
<protein>
    <submittedName>
        <fullName evidence="3">Putative apolipoprotein d/lipocalin</fullName>
    </submittedName>
</protein>
<dbReference type="PANTHER" id="PTHR10612">
    <property type="entry name" value="APOLIPOPROTEIN D"/>
    <property type="match status" value="1"/>
</dbReference>
<dbReference type="Pfam" id="PF00061">
    <property type="entry name" value="Lipocalin"/>
    <property type="match status" value="1"/>
</dbReference>
<dbReference type="Gene3D" id="2.40.128.20">
    <property type="match status" value="1"/>
</dbReference>